<dbReference type="PROSITE" id="PS51318">
    <property type="entry name" value="TAT"/>
    <property type="match status" value="1"/>
</dbReference>
<dbReference type="Gene3D" id="2.130.10.10">
    <property type="entry name" value="YVTN repeat-like/Quinoprotein amine dehydrogenase"/>
    <property type="match status" value="1"/>
</dbReference>
<dbReference type="HOGENOM" id="CLU_677249_0_0_2"/>
<dbReference type="Proteomes" id="UP000000740">
    <property type="component" value="Chromosome 1"/>
</dbReference>
<dbReference type="Pfam" id="PF13360">
    <property type="entry name" value="PQQ_2"/>
    <property type="match status" value="1"/>
</dbReference>
<keyword evidence="4" id="KW-1185">Reference proteome</keyword>
<name>B9LMW5_HALLT</name>
<dbReference type="InterPro" id="IPR006311">
    <property type="entry name" value="TAT_signal"/>
</dbReference>
<accession>B9LMW5</accession>
<evidence type="ECO:0000313" key="4">
    <source>
        <dbReference type="Proteomes" id="UP000000740"/>
    </source>
</evidence>
<dbReference type="PROSITE" id="PS51257">
    <property type="entry name" value="PROKAR_LIPOPROTEIN"/>
    <property type="match status" value="1"/>
</dbReference>
<feature type="compositionally biased region" description="Basic and acidic residues" evidence="1">
    <location>
        <begin position="133"/>
        <end position="146"/>
    </location>
</feature>
<dbReference type="InterPro" id="IPR011047">
    <property type="entry name" value="Quinoprotein_ADH-like_sf"/>
</dbReference>
<dbReference type="SUPFAM" id="SSF50998">
    <property type="entry name" value="Quinoprotein alcohol dehydrogenase-like"/>
    <property type="match status" value="1"/>
</dbReference>
<dbReference type="GeneID" id="7400918"/>
<dbReference type="AlphaFoldDB" id="B9LMW5"/>
<dbReference type="Gene3D" id="2.40.128.630">
    <property type="match status" value="1"/>
</dbReference>
<dbReference type="RefSeq" id="WP_015909850.1">
    <property type="nucleotide sequence ID" value="NC_012029.1"/>
</dbReference>
<evidence type="ECO:0000256" key="1">
    <source>
        <dbReference type="SAM" id="MobiDB-lite"/>
    </source>
</evidence>
<dbReference type="EMBL" id="CP001365">
    <property type="protein sequence ID" value="ACM56703.1"/>
    <property type="molecule type" value="Genomic_DNA"/>
</dbReference>
<sequence length="457" mass="47207">MTERSPGGSPTRRRLLAAAATAGAGALAGCGYRPGGGDLAWESSIRTNGLLGPGTTRFAVTADRLFAVRNQSGRTYDFETETWRNVENATVSAVDGTGATRLAAETERQAVAPPAVTERSVFVPVEGGRATAIDRDAAGIDPDARETTAGTEGDETESGDEIRWQVNVVVTGESSESDESSKSGESSGSGGTEAPPAVDGIRAGDRLVAAVAGSELVALDAETGERAFSVTEAWPDGGDGAADRVAVDGEGVWVAVESEGEGEVDGGSEEPVATLVRFGPSGERRAERSVSVDVDWLVAVDETLVVGSAAGGTVRGFDADLDRRFALSVPTPSDRPPVVEVADGAGGPDGNGPTRRIYLRRGGAVRALDTGDGEVAWKRTDVPTHRRPAVDADGLYAVRSRAVLAVGADGEDRWRAPLPESVTVDELFAVGGHVIVVDGGELYGLRATPGERWSLVG</sequence>
<dbReference type="KEGG" id="hla:Hlac_1109"/>
<organism evidence="3 4">
    <name type="scientific">Halorubrum lacusprofundi (strain ATCC 49239 / DSM 5036 / JCM 8891 / ACAM 34)</name>
    <dbReference type="NCBI Taxonomy" id="416348"/>
    <lineage>
        <taxon>Archaea</taxon>
        <taxon>Methanobacteriati</taxon>
        <taxon>Methanobacteriota</taxon>
        <taxon>Stenosarchaea group</taxon>
        <taxon>Halobacteria</taxon>
        <taxon>Halobacteriales</taxon>
        <taxon>Haloferacaceae</taxon>
        <taxon>Halorubrum</taxon>
    </lineage>
</organism>
<evidence type="ECO:0000313" key="3">
    <source>
        <dbReference type="EMBL" id="ACM56703.1"/>
    </source>
</evidence>
<evidence type="ECO:0000259" key="2">
    <source>
        <dbReference type="Pfam" id="PF13360"/>
    </source>
</evidence>
<proteinExistence type="predicted"/>
<dbReference type="InterPro" id="IPR002372">
    <property type="entry name" value="PQQ_rpt_dom"/>
</dbReference>
<reference evidence="3 4" key="1">
    <citation type="journal article" date="2016" name="Stand. Genomic Sci.">
        <title>Complete genome sequence of the Antarctic Halorubrum lacusprofundi type strain ACAM 34.</title>
        <authorList>
            <person name="Anderson I.J."/>
            <person name="DasSarma P."/>
            <person name="Lucas S."/>
            <person name="Copeland A."/>
            <person name="Lapidus A."/>
            <person name="Del Rio T.G."/>
            <person name="Tice H."/>
            <person name="Dalin E."/>
            <person name="Bruce D.C."/>
            <person name="Goodwin L."/>
            <person name="Pitluck S."/>
            <person name="Sims D."/>
            <person name="Brettin T.S."/>
            <person name="Detter J.C."/>
            <person name="Han C.S."/>
            <person name="Larimer F."/>
            <person name="Hauser L."/>
            <person name="Land M."/>
            <person name="Ivanova N."/>
            <person name="Richardson P."/>
            <person name="Cavicchioli R."/>
            <person name="DasSarma S."/>
            <person name="Woese C.R."/>
            <person name="Kyrpides N.C."/>
        </authorList>
    </citation>
    <scope>NUCLEOTIDE SEQUENCE [LARGE SCALE GENOMIC DNA]</scope>
    <source>
        <strain evidence="4">ATCC 49239 / DSM 5036 / JCM 8891 / ACAM 34</strain>
    </source>
</reference>
<gene>
    <name evidence="3" type="ordered locus">Hlac_1109</name>
</gene>
<protein>
    <recommendedName>
        <fullName evidence="2">Pyrrolo-quinoline quinone repeat domain-containing protein</fullName>
    </recommendedName>
</protein>
<feature type="region of interest" description="Disordered" evidence="1">
    <location>
        <begin position="133"/>
        <end position="199"/>
    </location>
</feature>
<feature type="domain" description="Pyrrolo-quinoline quinone repeat" evidence="2">
    <location>
        <begin position="362"/>
        <end position="452"/>
    </location>
</feature>
<dbReference type="InterPro" id="IPR015943">
    <property type="entry name" value="WD40/YVTN_repeat-like_dom_sf"/>
</dbReference>
<dbReference type="eggNOG" id="arCOG02556">
    <property type="taxonomic scope" value="Archaea"/>
</dbReference>